<dbReference type="GO" id="GO:0006313">
    <property type="term" value="P:DNA transposition"/>
    <property type="evidence" value="ECO:0007669"/>
    <property type="project" value="InterPro"/>
</dbReference>
<evidence type="ECO:0000256" key="4">
    <source>
        <dbReference type="ARBA" id="ARBA00023172"/>
    </source>
</evidence>
<dbReference type="eggNOG" id="COG0675">
    <property type="taxonomic scope" value="Bacteria"/>
</dbReference>
<evidence type="ECO:0000259" key="5">
    <source>
        <dbReference type="SMART" id="SM01321"/>
    </source>
</evidence>
<keyword evidence="4" id="KW-0233">DNA recombination</keyword>
<reference evidence="6 7" key="1">
    <citation type="journal article" date="2009" name="Stand. Genomic Sci.">
        <title>Complete genome sequence of Desulfotomaculum acetoxidans type strain (5575).</title>
        <authorList>
            <person name="Spring S."/>
            <person name="Lapidus A."/>
            <person name="Schroder M."/>
            <person name="Gleim D."/>
            <person name="Sims D."/>
            <person name="Meincke L."/>
            <person name="Glavina Del Rio T."/>
            <person name="Tice H."/>
            <person name="Copeland A."/>
            <person name="Cheng J.F."/>
            <person name="Lucas S."/>
            <person name="Chen F."/>
            <person name="Nolan M."/>
            <person name="Bruce D."/>
            <person name="Goodwin L."/>
            <person name="Pitluck S."/>
            <person name="Ivanova N."/>
            <person name="Mavromatis K."/>
            <person name="Mikhailova N."/>
            <person name="Pati A."/>
            <person name="Chen A."/>
            <person name="Palaniappan K."/>
            <person name="Land M."/>
            <person name="Hauser L."/>
            <person name="Chang Y.J."/>
            <person name="Jeffries C.D."/>
            <person name="Chain P."/>
            <person name="Saunders E."/>
            <person name="Brettin T."/>
            <person name="Detter J.C."/>
            <person name="Goker M."/>
            <person name="Bristow J."/>
            <person name="Eisen J.A."/>
            <person name="Markowitz V."/>
            <person name="Hugenholtz P."/>
            <person name="Kyrpides N.C."/>
            <person name="Klenk H.P."/>
            <person name="Han C."/>
        </authorList>
    </citation>
    <scope>NUCLEOTIDE SEQUENCE [LARGE SCALE GENOMIC DNA]</scope>
    <source>
        <strain evidence="7">ATCC 49208 / DSM 771 / VKM B-1644</strain>
    </source>
</reference>
<proteinExistence type="inferred from homology"/>
<dbReference type="Pfam" id="PF01797">
    <property type="entry name" value="Y1_Tnp"/>
    <property type="match status" value="1"/>
</dbReference>
<dbReference type="AlphaFoldDB" id="C8VXM4"/>
<dbReference type="eggNOG" id="COG1943">
    <property type="taxonomic scope" value="Bacteria"/>
</dbReference>
<dbReference type="GO" id="GO:0004803">
    <property type="term" value="F:transposase activity"/>
    <property type="evidence" value="ECO:0007669"/>
    <property type="project" value="InterPro"/>
</dbReference>
<keyword evidence="3" id="KW-0238">DNA-binding</keyword>
<dbReference type="GO" id="GO:0003677">
    <property type="term" value="F:DNA binding"/>
    <property type="evidence" value="ECO:0007669"/>
    <property type="project" value="UniProtKB-KW"/>
</dbReference>
<dbReference type="InterPro" id="IPR036515">
    <property type="entry name" value="Transposase_17_sf"/>
</dbReference>
<dbReference type="NCBIfam" id="NF040570">
    <property type="entry name" value="guided_TnpB"/>
    <property type="match status" value="1"/>
</dbReference>
<dbReference type="KEGG" id="dae:Dtox_1832"/>
<dbReference type="InterPro" id="IPR010095">
    <property type="entry name" value="Cas12f1-like_TNB"/>
</dbReference>
<dbReference type="SMART" id="SM01321">
    <property type="entry name" value="Y1_Tnp"/>
    <property type="match status" value="1"/>
</dbReference>
<dbReference type="PANTHER" id="PTHR33360">
    <property type="entry name" value="TRANSPOSASE FOR INSERTION SEQUENCE ELEMENT IS200"/>
    <property type="match status" value="1"/>
</dbReference>
<comment type="similarity">
    <text evidence="1">In the C-terminal section; belongs to the transposase 35 family.</text>
</comment>
<dbReference type="Proteomes" id="UP000002217">
    <property type="component" value="Chromosome"/>
</dbReference>
<dbReference type="InterPro" id="IPR001959">
    <property type="entry name" value="Transposase"/>
</dbReference>
<organism evidence="6 7">
    <name type="scientific">Desulfofarcimen acetoxidans (strain ATCC 49208 / DSM 771 / KCTC 5769 / VKM B-1644 / 5575)</name>
    <name type="common">Desulfotomaculum acetoxidans</name>
    <dbReference type="NCBI Taxonomy" id="485916"/>
    <lineage>
        <taxon>Bacteria</taxon>
        <taxon>Bacillati</taxon>
        <taxon>Bacillota</taxon>
        <taxon>Clostridia</taxon>
        <taxon>Eubacteriales</taxon>
        <taxon>Peptococcaceae</taxon>
        <taxon>Desulfofarcimen</taxon>
    </lineage>
</organism>
<dbReference type="Pfam" id="PF01385">
    <property type="entry name" value="OrfB_IS605"/>
    <property type="match status" value="1"/>
</dbReference>
<accession>C8VXM4</accession>
<name>C8VXM4_DESAS</name>
<evidence type="ECO:0000256" key="2">
    <source>
        <dbReference type="ARBA" id="ARBA00022578"/>
    </source>
</evidence>
<dbReference type="SUPFAM" id="SSF143422">
    <property type="entry name" value="Transposase IS200-like"/>
    <property type="match status" value="1"/>
</dbReference>
<dbReference type="HOGENOM" id="CLU_032903_16_5_9"/>
<dbReference type="PANTHER" id="PTHR33360:SF2">
    <property type="entry name" value="TRANSPOSASE FOR INSERTION SEQUENCE ELEMENT IS200"/>
    <property type="match status" value="1"/>
</dbReference>
<dbReference type="Pfam" id="PF07282">
    <property type="entry name" value="Cas12f1-like_TNB"/>
    <property type="match status" value="1"/>
</dbReference>
<dbReference type="Gene3D" id="3.30.70.1290">
    <property type="entry name" value="Transposase IS200-like"/>
    <property type="match status" value="1"/>
</dbReference>
<sequence length="510" mass="58235">MERKTNHCVYNINYHIVFCPKYRRKAITGKVEDAVKQIIQEICNTYGYLRALPPTEYLSLPWLKKKYFWGSGLWSRGYYIGTAGNVSTETFANILKPRNIPGGGEIVSKCKNNQSKKSKGIDILVNKFPVYLTPEQTSLARTLQREAAKVWNTTCIVHRTIYIKHHCWLDEGAMKAFVKGKYGVHSQSAQAIVETYFECCERTGKLREQGVTDWRYPHRRKRFFTVTWKPLGINYEGKMLTLSNGRGRESLILNLPKRLSGAVIKLVQLVWHRNLYWLHVTVEKPALKKVQGGVTAAIDPGEVHAVAITDGKKSLVVSGRLLRSLSRLRNKVLRRLQKAISKTKKGSKQHNKLLAAKYRFLNNIERRIEHVIHTISAIVSKWCFEHNVNTVYIGNPEGVRKKDCGKKHNQRMSQWTFGELRRMLEYKLKRHGIKLISVDERGTSGTCPACAEYTKQTGRIYKCGNCGFAGPHRDMVGASGILDKSVNGKFTKGRKLPEKVEYARLKVKTA</sequence>
<evidence type="ECO:0000256" key="3">
    <source>
        <dbReference type="ARBA" id="ARBA00023125"/>
    </source>
</evidence>
<dbReference type="STRING" id="485916.Dtox_1832"/>
<dbReference type="InterPro" id="IPR002686">
    <property type="entry name" value="Transposase_17"/>
</dbReference>
<keyword evidence="2" id="KW-0815">Transposition</keyword>
<gene>
    <name evidence="6" type="ordered locus">Dtox_1832</name>
</gene>
<evidence type="ECO:0000313" key="6">
    <source>
        <dbReference type="EMBL" id="ACV62680.1"/>
    </source>
</evidence>
<dbReference type="RefSeq" id="WP_015757390.1">
    <property type="nucleotide sequence ID" value="NC_013216.1"/>
</dbReference>
<dbReference type="EMBL" id="CP001720">
    <property type="protein sequence ID" value="ACV62680.1"/>
    <property type="molecule type" value="Genomic_DNA"/>
</dbReference>
<feature type="domain" description="Transposase IS200-like" evidence="5">
    <location>
        <begin position="9"/>
        <end position="99"/>
    </location>
</feature>
<evidence type="ECO:0000256" key="1">
    <source>
        <dbReference type="ARBA" id="ARBA00008761"/>
    </source>
</evidence>
<dbReference type="NCBIfam" id="TIGR01766">
    <property type="entry name" value="IS200/IS605 family accessory protein TnpB-like domain"/>
    <property type="match status" value="1"/>
</dbReference>
<keyword evidence="7" id="KW-1185">Reference proteome</keyword>
<protein>
    <submittedName>
        <fullName evidence="6">Transposase, IS605 OrfB family</fullName>
    </submittedName>
</protein>
<evidence type="ECO:0000313" key="7">
    <source>
        <dbReference type="Proteomes" id="UP000002217"/>
    </source>
</evidence>